<dbReference type="EMBL" id="AEUZ02000001">
    <property type="protein sequence ID" value="EHJ56344.1"/>
    <property type="molecule type" value="Genomic_DNA"/>
</dbReference>
<dbReference type="InterPro" id="IPR021062">
    <property type="entry name" value="ArAE_1_C"/>
</dbReference>
<organism evidence="2 3">
    <name type="scientific">Streptococcus urinalis 2285-97</name>
    <dbReference type="NCBI Taxonomy" id="764291"/>
    <lineage>
        <taxon>Bacteria</taxon>
        <taxon>Bacillati</taxon>
        <taxon>Bacillota</taxon>
        <taxon>Bacilli</taxon>
        <taxon>Lactobacillales</taxon>
        <taxon>Streptococcaceae</taxon>
        <taxon>Streptococcus</taxon>
    </lineage>
</organism>
<dbReference type="InterPro" id="IPR038323">
    <property type="entry name" value="ArAE_1_C_sf"/>
</dbReference>
<feature type="domain" description="Putative aromatic acid exporter C-terminal" evidence="1">
    <location>
        <begin position="4"/>
        <end position="128"/>
    </location>
</feature>
<keyword evidence="3" id="KW-1185">Reference proteome</keyword>
<dbReference type="Pfam" id="PF11728">
    <property type="entry name" value="ArAE_1_C"/>
    <property type="match status" value="1"/>
</dbReference>
<sequence length="139" mass="16848">MLIDLESEVESAIKLVYKEQHNQLFNLTNYQVHYFEMRRNQNNLLKQMTPKLEKLNLKSKESKLLGELFHETGHQLSEKNSGKSLIDQIEELLETYRSRELPKTREEFEQRALLYQLLHELERFIELKVDFYGYYFESE</sequence>
<dbReference type="PANTHER" id="PTHR40064:SF1">
    <property type="entry name" value="MEMBRANE PROTEIN"/>
    <property type="match status" value="1"/>
</dbReference>
<dbReference type="InterPro" id="IPR052984">
    <property type="entry name" value="UPF0421"/>
</dbReference>
<name>G5KGG0_9STRE</name>
<evidence type="ECO:0000313" key="2">
    <source>
        <dbReference type="EMBL" id="EHJ56344.1"/>
    </source>
</evidence>
<comment type="caution">
    <text evidence="2">The sequence shown here is derived from an EMBL/GenBank/DDBJ whole genome shotgun (WGS) entry which is preliminary data.</text>
</comment>
<dbReference type="Proteomes" id="UP000005388">
    <property type="component" value="Unassembled WGS sequence"/>
</dbReference>
<dbReference type="eggNOG" id="COG4129">
    <property type="taxonomic scope" value="Bacteria"/>
</dbReference>
<evidence type="ECO:0000313" key="3">
    <source>
        <dbReference type="Proteomes" id="UP000005388"/>
    </source>
</evidence>
<dbReference type="AlphaFoldDB" id="G5KGG0"/>
<gene>
    <name evidence="2" type="ORF">STRUR_1278</name>
</gene>
<reference evidence="2 3" key="1">
    <citation type="journal article" date="2014" name="Int. J. Syst. Evol. Microbiol.">
        <title>Phylogenomics and the dynamic genome evolution of the genus Streptococcus.</title>
        <authorList>
            <consortium name="The Broad Institute Genome Sequencing Platform"/>
            <person name="Richards V.P."/>
            <person name="Palmer S.R."/>
            <person name="Pavinski Bitar P.D."/>
            <person name="Qin X."/>
            <person name="Weinstock G.M."/>
            <person name="Highlander S.K."/>
            <person name="Town C.D."/>
            <person name="Burne R.A."/>
            <person name="Stanhope M.J."/>
        </authorList>
    </citation>
    <scope>NUCLEOTIDE SEQUENCE [LARGE SCALE GENOMIC DNA]</scope>
    <source>
        <strain evidence="2 3">2285-97</strain>
    </source>
</reference>
<accession>G5KGG0</accession>
<proteinExistence type="predicted"/>
<dbReference type="PANTHER" id="PTHR40064">
    <property type="entry name" value="MEMBRANE PROTEIN-RELATED"/>
    <property type="match status" value="1"/>
</dbReference>
<evidence type="ECO:0000259" key="1">
    <source>
        <dbReference type="Pfam" id="PF11728"/>
    </source>
</evidence>
<dbReference type="Gene3D" id="1.20.120.940">
    <property type="entry name" value="Putative aromatic acid exporter, C-terminal domain"/>
    <property type="match status" value="1"/>
</dbReference>
<protein>
    <recommendedName>
        <fullName evidence="1">Putative aromatic acid exporter C-terminal domain-containing protein</fullName>
    </recommendedName>
</protein>
<dbReference type="STRING" id="764291.STRUR_1278"/>